<evidence type="ECO:0000313" key="2">
    <source>
        <dbReference type="Proteomes" id="UP000314294"/>
    </source>
</evidence>
<name>A0A4Z2EC95_9TELE</name>
<dbReference type="EMBL" id="SRLO01010243">
    <property type="protein sequence ID" value="TNN26449.1"/>
    <property type="molecule type" value="Genomic_DNA"/>
</dbReference>
<sequence>MFLHQSAVSFIRKRGNVNICIRPVGKVLAQVLHRLPFTQFKYKCGCFAFLSSLPVLTVKSLQEVRTSIHRSLTVNIKKGKHFNNVELTI</sequence>
<protein>
    <submittedName>
        <fullName evidence="1">Uncharacterized protein</fullName>
    </submittedName>
</protein>
<comment type="caution">
    <text evidence="1">The sequence shown here is derived from an EMBL/GenBank/DDBJ whole genome shotgun (WGS) entry which is preliminary data.</text>
</comment>
<dbReference type="Proteomes" id="UP000314294">
    <property type="component" value="Unassembled WGS sequence"/>
</dbReference>
<gene>
    <name evidence="1" type="ORF">EYF80_063414</name>
</gene>
<proteinExistence type="predicted"/>
<evidence type="ECO:0000313" key="1">
    <source>
        <dbReference type="EMBL" id="TNN26449.1"/>
    </source>
</evidence>
<reference evidence="1 2" key="1">
    <citation type="submission" date="2019-03" db="EMBL/GenBank/DDBJ databases">
        <title>First draft genome of Liparis tanakae, snailfish: a comprehensive survey of snailfish specific genes.</title>
        <authorList>
            <person name="Kim W."/>
            <person name="Song I."/>
            <person name="Jeong J.-H."/>
            <person name="Kim D."/>
            <person name="Kim S."/>
            <person name="Ryu S."/>
            <person name="Song J.Y."/>
            <person name="Lee S.K."/>
        </authorList>
    </citation>
    <scope>NUCLEOTIDE SEQUENCE [LARGE SCALE GENOMIC DNA]</scope>
    <source>
        <tissue evidence="1">Muscle</tissue>
    </source>
</reference>
<dbReference type="AlphaFoldDB" id="A0A4Z2EC95"/>
<keyword evidence="2" id="KW-1185">Reference proteome</keyword>
<organism evidence="1 2">
    <name type="scientific">Liparis tanakae</name>
    <name type="common">Tanaka's snailfish</name>
    <dbReference type="NCBI Taxonomy" id="230148"/>
    <lineage>
        <taxon>Eukaryota</taxon>
        <taxon>Metazoa</taxon>
        <taxon>Chordata</taxon>
        <taxon>Craniata</taxon>
        <taxon>Vertebrata</taxon>
        <taxon>Euteleostomi</taxon>
        <taxon>Actinopterygii</taxon>
        <taxon>Neopterygii</taxon>
        <taxon>Teleostei</taxon>
        <taxon>Neoteleostei</taxon>
        <taxon>Acanthomorphata</taxon>
        <taxon>Eupercaria</taxon>
        <taxon>Perciformes</taxon>
        <taxon>Cottioidei</taxon>
        <taxon>Cottales</taxon>
        <taxon>Liparidae</taxon>
        <taxon>Liparis</taxon>
    </lineage>
</organism>
<accession>A0A4Z2EC95</accession>